<gene>
    <name evidence="1" type="ORF">MetexDRAFT_6755</name>
</gene>
<dbReference type="InterPro" id="IPR036928">
    <property type="entry name" value="AS_sf"/>
</dbReference>
<evidence type="ECO:0000313" key="1">
    <source>
        <dbReference type="EMBL" id="EHP71866.1"/>
    </source>
</evidence>
<comment type="caution">
    <text evidence="1">The sequence shown here is derived from an EMBL/GenBank/DDBJ whole genome shotgun (WGS) entry which is preliminary data.</text>
</comment>
<proteinExistence type="predicted"/>
<dbReference type="Proteomes" id="UP000004382">
    <property type="component" value="Unassembled WGS sequence"/>
</dbReference>
<protein>
    <submittedName>
        <fullName evidence="1">Amidase</fullName>
    </submittedName>
</protein>
<organism evidence="1 2">
    <name type="scientific">Methylorubrum extorquens DSM 13060</name>
    <dbReference type="NCBI Taxonomy" id="882800"/>
    <lineage>
        <taxon>Bacteria</taxon>
        <taxon>Pseudomonadati</taxon>
        <taxon>Pseudomonadota</taxon>
        <taxon>Alphaproteobacteria</taxon>
        <taxon>Hyphomicrobiales</taxon>
        <taxon>Methylobacteriaceae</taxon>
        <taxon>Methylorubrum</taxon>
    </lineage>
</organism>
<dbReference type="SUPFAM" id="SSF75304">
    <property type="entry name" value="Amidase signature (AS) enzymes"/>
    <property type="match status" value="1"/>
</dbReference>
<accession>H1KVU2</accession>
<dbReference type="Gene3D" id="3.90.1300.10">
    <property type="entry name" value="Amidase signature (AS) domain"/>
    <property type="match status" value="1"/>
</dbReference>
<name>H1KVU2_METEX</name>
<reference evidence="1 2" key="1">
    <citation type="submission" date="2011-09" db="EMBL/GenBank/DDBJ databases">
        <title>The draft genome of Methylobacterium extorquens DSM 13060.</title>
        <authorList>
            <consortium name="US DOE Joint Genome Institute (JGI-PGF)"/>
            <person name="Lucas S."/>
            <person name="Han J."/>
            <person name="Lapidus A."/>
            <person name="Cheng J.-F."/>
            <person name="Goodwin L."/>
            <person name="Pitluck S."/>
            <person name="Peters L."/>
            <person name="Land M.L."/>
            <person name="Hauser L."/>
            <person name="Koskimaki J."/>
            <person name="Halonen O."/>
            <person name="Pirttila A."/>
            <person name="Frank C."/>
            <person name="Woyke T.J."/>
        </authorList>
    </citation>
    <scope>NUCLEOTIDE SEQUENCE [LARGE SCALE GENOMIC DNA]</scope>
    <source>
        <strain evidence="1 2">DSM 13060</strain>
    </source>
</reference>
<sequence>MSATTDWSLAPASDIARAVSAGTVGARDVVAAALDRIARIDPAVNSFTERLAERATARAAELDAARVRGDRLGP</sequence>
<evidence type="ECO:0000313" key="2">
    <source>
        <dbReference type="Proteomes" id="UP000004382"/>
    </source>
</evidence>
<dbReference type="AlphaFoldDB" id="H1KVU2"/>
<dbReference type="EMBL" id="AGJK01000554">
    <property type="protein sequence ID" value="EHP71866.1"/>
    <property type="molecule type" value="Genomic_DNA"/>
</dbReference>
<feature type="non-terminal residue" evidence="1">
    <location>
        <position position="74"/>
    </location>
</feature>